<dbReference type="EMBL" id="PCWR01000061">
    <property type="protein sequence ID" value="PIR06242.1"/>
    <property type="molecule type" value="Genomic_DNA"/>
</dbReference>
<sequence>SPSCGCGEIYDGTFSGNIIKGDGITASLLKKNKIKVISGEDLTKI</sequence>
<feature type="non-terminal residue" evidence="1">
    <location>
        <position position="1"/>
    </location>
</feature>
<dbReference type="Proteomes" id="UP000228867">
    <property type="component" value="Unassembled WGS sequence"/>
</dbReference>
<organism evidence="1 2">
    <name type="scientific">Candidatus Jorgensenbacteria bacterium CG11_big_fil_rev_8_21_14_0_20_38_23</name>
    <dbReference type="NCBI Taxonomy" id="1974594"/>
    <lineage>
        <taxon>Bacteria</taxon>
        <taxon>Candidatus Joergenseniibacteriota</taxon>
    </lineage>
</organism>
<protein>
    <submittedName>
        <fullName evidence="1">Purine-nucleoside phosphorylase</fullName>
    </submittedName>
</protein>
<dbReference type="InterPro" id="IPR007553">
    <property type="entry name" value="2-thiour_desulf"/>
</dbReference>
<reference evidence="1 2" key="1">
    <citation type="submission" date="2017-09" db="EMBL/GenBank/DDBJ databases">
        <title>Depth-based differentiation of microbial function through sediment-hosted aquifers and enrichment of novel symbionts in the deep terrestrial subsurface.</title>
        <authorList>
            <person name="Probst A.J."/>
            <person name="Ladd B."/>
            <person name="Jarett J.K."/>
            <person name="Geller-Mcgrath D.E."/>
            <person name="Sieber C.M."/>
            <person name="Emerson J.B."/>
            <person name="Anantharaman K."/>
            <person name="Thomas B.C."/>
            <person name="Malmstrom R."/>
            <person name="Stieglmeier M."/>
            <person name="Klingl A."/>
            <person name="Woyke T."/>
            <person name="Ryan C.M."/>
            <person name="Banfield J.F."/>
        </authorList>
    </citation>
    <scope>NUCLEOTIDE SEQUENCE [LARGE SCALE GENOMIC DNA]</scope>
    <source>
        <strain evidence="1">CG11_big_fil_rev_8_21_14_0_20_38_23</strain>
    </source>
</reference>
<comment type="caution">
    <text evidence="1">The sequence shown here is derived from an EMBL/GenBank/DDBJ whole genome shotgun (WGS) entry which is preliminary data.</text>
</comment>
<evidence type="ECO:0000313" key="1">
    <source>
        <dbReference type="EMBL" id="PIR06242.1"/>
    </source>
</evidence>
<gene>
    <name evidence="1" type="ORF">COV54_02890</name>
</gene>
<accession>A0A2H0NBH2</accession>
<proteinExistence type="predicted"/>
<name>A0A2H0NBH2_9BACT</name>
<evidence type="ECO:0000313" key="2">
    <source>
        <dbReference type="Proteomes" id="UP000228867"/>
    </source>
</evidence>
<dbReference type="Pfam" id="PF04463">
    <property type="entry name" value="2-thiour_desulf"/>
    <property type="match status" value="1"/>
</dbReference>
<dbReference type="AlphaFoldDB" id="A0A2H0NBH2"/>